<dbReference type="InterPro" id="IPR050951">
    <property type="entry name" value="Retrovirus_Pol_polyprotein"/>
</dbReference>
<dbReference type="Proteomes" id="UP000271974">
    <property type="component" value="Unassembled WGS sequence"/>
</dbReference>
<dbReference type="InterPro" id="IPR012337">
    <property type="entry name" value="RNaseH-like_sf"/>
</dbReference>
<comment type="caution">
    <text evidence="1">The sequence shown here is derived from an EMBL/GenBank/DDBJ whole genome shotgun (WGS) entry which is preliminary data.</text>
</comment>
<dbReference type="InterPro" id="IPR036397">
    <property type="entry name" value="RNaseH_sf"/>
</dbReference>
<evidence type="ECO:0008006" key="3">
    <source>
        <dbReference type="Google" id="ProtNLM"/>
    </source>
</evidence>
<dbReference type="PANTHER" id="PTHR37984:SF15">
    <property type="entry name" value="INTEGRASE CATALYTIC DOMAIN-CONTAINING PROTEIN"/>
    <property type="match status" value="1"/>
</dbReference>
<dbReference type="STRING" id="188477.A0A433U2J1"/>
<reference evidence="1 2" key="1">
    <citation type="submission" date="2019-01" db="EMBL/GenBank/DDBJ databases">
        <title>A draft genome assembly of the solar-powered sea slug Elysia chlorotica.</title>
        <authorList>
            <person name="Cai H."/>
            <person name="Li Q."/>
            <person name="Fang X."/>
            <person name="Li J."/>
            <person name="Curtis N.E."/>
            <person name="Altenburger A."/>
            <person name="Shibata T."/>
            <person name="Feng M."/>
            <person name="Maeda T."/>
            <person name="Schwartz J.A."/>
            <person name="Shigenobu S."/>
            <person name="Lundholm N."/>
            <person name="Nishiyama T."/>
            <person name="Yang H."/>
            <person name="Hasebe M."/>
            <person name="Li S."/>
            <person name="Pierce S.K."/>
            <person name="Wang J."/>
        </authorList>
    </citation>
    <scope>NUCLEOTIDE SEQUENCE [LARGE SCALE GENOMIC DNA]</scope>
    <source>
        <strain evidence="1">EC2010</strain>
        <tissue evidence="1">Whole organism of an adult</tissue>
    </source>
</reference>
<sequence>MKKEKGVKTLMVPRMERHVGVDRAELILLQDEDQAIQATARSTSPKSRRGKTKTINKGAITRAPLQNIPVVDVPFKRVTVDLVGLIGPKSEDGHRYILTLVDYATRYPEAVPLKRIDAETVAEATVRGPMHILKQLWTKDIEEDEVRSSSGYDKPVEVLRDTGCVGVVLRRDLISDDQLTGRTCLIARIDNTMLLAEEAWINVETPFLSGGVKACTSR</sequence>
<organism evidence="1 2">
    <name type="scientific">Elysia chlorotica</name>
    <name type="common">Eastern emerald elysia</name>
    <name type="synonym">Sea slug</name>
    <dbReference type="NCBI Taxonomy" id="188477"/>
    <lineage>
        <taxon>Eukaryota</taxon>
        <taxon>Metazoa</taxon>
        <taxon>Spiralia</taxon>
        <taxon>Lophotrochozoa</taxon>
        <taxon>Mollusca</taxon>
        <taxon>Gastropoda</taxon>
        <taxon>Heterobranchia</taxon>
        <taxon>Euthyneura</taxon>
        <taxon>Panpulmonata</taxon>
        <taxon>Sacoglossa</taxon>
        <taxon>Placobranchoidea</taxon>
        <taxon>Plakobranchidae</taxon>
        <taxon>Elysia</taxon>
    </lineage>
</organism>
<proteinExistence type="predicted"/>
<evidence type="ECO:0000313" key="1">
    <source>
        <dbReference type="EMBL" id="RUS88044.1"/>
    </source>
</evidence>
<dbReference type="Gene3D" id="3.30.420.10">
    <property type="entry name" value="Ribonuclease H-like superfamily/Ribonuclease H"/>
    <property type="match status" value="1"/>
</dbReference>
<dbReference type="EMBL" id="RQTK01000094">
    <property type="protein sequence ID" value="RUS88044.1"/>
    <property type="molecule type" value="Genomic_DNA"/>
</dbReference>
<name>A0A433U2J1_ELYCH</name>
<dbReference type="GO" id="GO:0003676">
    <property type="term" value="F:nucleic acid binding"/>
    <property type="evidence" value="ECO:0007669"/>
    <property type="project" value="InterPro"/>
</dbReference>
<dbReference type="PANTHER" id="PTHR37984">
    <property type="entry name" value="PROTEIN CBG26694"/>
    <property type="match status" value="1"/>
</dbReference>
<protein>
    <recommendedName>
        <fullName evidence="3">Integrase catalytic domain-containing protein</fullName>
    </recommendedName>
</protein>
<dbReference type="OrthoDB" id="10047206at2759"/>
<dbReference type="AlphaFoldDB" id="A0A433U2J1"/>
<gene>
    <name evidence="1" type="ORF">EGW08_004210</name>
</gene>
<evidence type="ECO:0000313" key="2">
    <source>
        <dbReference type="Proteomes" id="UP000271974"/>
    </source>
</evidence>
<dbReference type="SUPFAM" id="SSF53098">
    <property type="entry name" value="Ribonuclease H-like"/>
    <property type="match status" value="1"/>
</dbReference>
<accession>A0A433U2J1</accession>
<keyword evidence="2" id="KW-1185">Reference proteome</keyword>